<dbReference type="PANTHER" id="PTHR42794">
    <property type="entry name" value="HEMIN IMPORT ATP-BINDING PROTEIN HMUV"/>
    <property type="match status" value="1"/>
</dbReference>
<dbReference type="InterPro" id="IPR027417">
    <property type="entry name" value="P-loop_NTPase"/>
</dbReference>
<evidence type="ECO:0000313" key="6">
    <source>
        <dbReference type="EMBL" id="BAU31272.1"/>
    </source>
</evidence>
<evidence type="ECO:0000256" key="3">
    <source>
        <dbReference type="ARBA" id="ARBA00022840"/>
    </source>
</evidence>
<name>A0A0U4WTT0_9MICO</name>
<keyword evidence="2" id="KW-0547">Nucleotide-binding</keyword>
<dbReference type="KEGG" id="malk:MalAC0309_0397"/>
<reference evidence="7" key="1">
    <citation type="submission" date="2015-12" db="EMBL/GenBank/DDBJ databases">
        <authorList>
            <person name="Shamseldin A."/>
            <person name="Moawad H."/>
            <person name="Abd El-Rahim W.M."/>
            <person name="Sadowsky M.J."/>
        </authorList>
    </citation>
    <scope>NUCLEOTIDE SEQUENCE [LARGE SCALE GENOMIC DNA]</scope>
    <source>
        <strain evidence="7">JAM AC0309</strain>
    </source>
</reference>
<evidence type="ECO:0000256" key="2">
    <source>
        <dbReference type="ARBA" id="ARBA00022741"/>
    </source>
</evidence>
<organism evidence="6 7">
    <name type="scientific">Microcella alkaliphila</name>
    <dbReference type="NCBI Taxonomy" id="279828"/>
    <lineage>
        <taxon>Bacteria</taxon>
        <taxon>Bacillati</taxon>
        <taxon>Actinomycetota</taxon>
        <taxon>Actinomycetes</taxon>
        <taxon>Micrococcales</taxon>
        <taxon>Microbacteriaceae</taxon>
        <taxon>Microcella</taxon>
    </lineage>
</organism>
<gene>
    <name evidence="6" type="ORF">MalAC0309_0397</name>
</gene>
<dbReference type="NCBIfam" id="NF010068">
    <property type="entry name" value="PRK13548.1"/>
    <property type="match status" value="1"/>
</dbReference>
<dbReference type="RefSeq" id="WP_173826851.1">
    <property type="nucleotide sequence ID" value="NZ_AP017315.1"/>
</dbReference>
<keyword evidence="4" id="KW-1278">Translocase</keyword>
<evidence type="ECO:0000259" key="5">
    <source>
        <dbReference type="PROSITE" id="PS50893"/>
    </source>
</evidence>
<evidence type="ECO:0000256" key="1">
    <source>
        <dbReference type="ARBA" id="ARBA00022448"/>
    </source>
</evidence>
<dbReference type="PROSITE" id="PS50893">
    <property type="entry name" value="ABC_TRANSPORTER_2"/>
    <property type="match status" value="1"/>
</dbReference>
<keyword evidence="3" id="KW-0067">ATP-binding</keyword>
<keyword evidence="1" id="KW-0813">Transport</keyword>
<dbReference type="SMART" id="SM00382">
    <property type="entry name" value="AAA"/>
    <property type="match status" value="1"/>
</dbReference>
<accession>A0A0U4WTT0</accession>
<dbReference type="SUPFAM" id="SSF52540">
    <property type="entry name" value="P-loop containing nucleoside triphosphate hydrolases"/>
    <property type="match status" value="1"/>
</dbReference>
<dbReference type="PROSITE" id="PS00211">
    <property type="entry name" value="ABC_TRANSPORTER_1"/>
    <property type="match status" value="1"/>
</dbReference>
<evidence type="ECO:0000256" key="4">
    <source>
        <dbReference type="ARBA" id="ARBA00022967"/>
    </source>
</evidence>
<dbReference type="PANTHER" id="PTHR42794:SF1">
    <property type="entry name" value="HEMIN IMPORT ATP-BINDING PROTEIN HMUV"/>
    <property type="match status" value="1"/>
</dbReference>
<dbReference type="Pfam" id="PF00005">
    <property type="entry name" value="ABC_tran"/>
    <property type="match status" value="1"/>
</dbReference>
<dbReference type="GO" id="GO:0016887">
    <property type="term" value="F:ATP hydrolysis activity"/>
    <property type="evidence" value="ECO:0007669"/>
    <property type="project" value="InterPro"/>
</dbReference>
<dbReference type="InterPro" id="IPR003439">
    <property type="entry name" value="ABC_transporter-like_ATP-bd"/>
</dbReference>
<protein>
    <submittedName>
        <fullName evidence="6">ABC-type hemin transport system ATPase component</fullName>
    </submittedName>
</protein>
<evidence type="ECO:0000313" key="7">
    <source>
        <dbReference type="Proteomes" id="UP000218965"/>
    </source>
</evidence>
<dbReference type="InterPro" id="IPR017871">
    <property type="entry name" value="ABC_transporter-like_CS"/>
</dbReference>
<dbReference type="Gene3D" id="3.40.50.300">
    <property type="entry name" value="P-loop containing nucleotide triphosphate hydrolases"/>
    <property type="match status" value="1"/>
</dbReference>
<dbReference type="Proteomes" id="UP000218965">
    <property type="component" value="Chromosome"/>
</dbReference>
<sequence length="276" mass="29649">MSDLPGTPVTGSIPAHPAESRVVLEARGVGVTRDGRQILHDVNLEVRTGEVLALVGPNGAGKSTLLGALSGELDYDHGTVLLDGKRLGDYRTIELARRRAVLNQANEVSFPFLVREIVAMGRNPWVRTPQFDDDEQAIAEAVRTADVGHLVERRFTALSGGERARVSLARVLAQRTEIVFLDEPTAALDLRHQEDVMRASLALARAGRAVVVVLHDLSLAAAYADRIGMLTGGTLAAIGTPNEVLTAERVGRAYGLGVRVYHPTPGSRPVILPLRD</sequence>
<dbReference type="CDD" id="cd03214">
    <property type="entry name" value="ABC_Iron-Siderophores_B12_Hemin"/>
    <property type="match status" value="1"/>
</dbReference>
<dbReference type="EMBL" id="AP017315">
    <property type="protein sequence ID" value="BAU31272.1"/>
    <property type="molecule type" value="Genomic_DNA"/>
</dbReference>
<dbReference type="GO" id="GO:0005524">
    <property type="term" value="F:ATP binding"/>
    <property type="evidence" value="ECO:0007669"/>
    <property type="project" value="UniProtKB-KW"/>
</dbReference>
<dbReference type="InterPro" id="IPR003593">
    <property type="entry name" value="AAA+_ATPase"/>
</dbReference>
<reference evidence="6 7" key="2">
    <citation type="submission" date="2016-01" db="EMBL/GenBank/DDBJ databases">
        <title>Microcella alkaliphila JAM AC0309 whole genome shotgun sequence.</title>
        <authorList>
            <person name="Kurata A."/>
            <person name="Hirose Y."/>
            <person name="Kishimoto N."/>
            <person name="Kobayashi T."/>
        </authorList>
    </citation>
    <scope>NUCLEOTIDE SEQUENCE [LARGE SCALE GENOMIC DNA]</scope>
    <source>
        <strain evidence="6 7">JAM AC0309</strain>
    </source>
</reference>
<dbReference type="FunFam" id="3.40.50.300:FF:000134">
    <property type="entry name" value="Iron-enterobactin ABC transporter ATP-binding protein"/>
    <property type="match status" value="1"/>
</dbReference>
<feature type="domain" description="ABC transporter" evidence="5">
    <location>
        <begin position="24"/>
        <end position="257"/>
    </location>
</feature>
<dbReference type="AlphaFoldDB" id="A0A0U4WTT0"/>
<proteinExistence type="predicted"/>